<sequence length="336" mass="36681">MDPHTSTWFDSHTSHAQDWAMQALLKSKGRHTISVVIPALNEAETIGAIVTTVREELMVEHPLIDEIVVIDGASSDATASLAARAGAKVFAHDLIATGFAVLPGKGEAMWRSLFVTKGDIIVFLDGDLRNFSATYVTGLLGPLLTDPAVDLVKAFYDRPAPHRHDAIDLGARSSDDEPLIRSGGGRVTELVARPLLNLHWPELSGVIQPLSGEYAARRSLLEQLPFPTGYGIELAMLIDTLQLRGLNAIAQVDVGERQHRHQNLQALGRMAAEIWQIGMDRLDRDGHIVTVREPHTSLTQFESTMDGHSAFTSDITVAQRPPAVAISQYTDRVLLD</sequence>
<organism evidence="7">
    <name type="scientific">freshwater metagenome</name>
    <dbReference type="NCBI Taxonomy" id="449393"/>
    <lineage>
        <taxon>unclassified sequences</taxon>
        <taxon>metagenomes</taxon>
        <taxon>ecological metagenomes</taxon>
    </lineage>
</organism>
<name>A0A6J6XJJ0_9ZZZZ</name>
<comment type="cofactor">
    <cofactor evidence="1">
        <name>Mg(2+)</name>
        <dbReference type="ChEBI" id="CHEBI:18420"/>
    </cofactor>
</comment>
<dbReference type="CDD" id="cd04179">
    <property type="entry name" value="DPM_DPG-synthase_like"/>
    <property type="match status" value="1"/>
</dbReference>
<dbReference type="EMBL" id="CAFAAK010000047">
    <property type="protein sequence ID" value="CAB4796315.1"/>
    <property type="molecule type" value="Genomic_DNA"/>
</dbReference>
<keyword evidence="4" id="KW-0808">Transferase</keyword>
<dbReference type="AlphaFoldDB" id="A0A6J6XJJ0"/>
<evidence type="ECO:0000256" key="2">
    <source>
        <dbReference type="ARBA" id="ARBA00006739"/>
    </source>
</evidence>
<comment type="similarity">
    <text evidence="2">Belongs to the glycosyltransferase 2 family.</text>
</comment>
<evidence type="ECO:0000313" key="7">
    <source>
        <dbReference type="EMBL" id="CAB4796315.1"/>
    </source>
</evidence>
<dbReference type="InterPro" id="IPR029044">
    <property type="entry name" value="Nucleotide-diphossugar_trans"/>
</dbReference>
<dbReference type="Pfam" id="PF00535">
    <property type="entry name" value="Glycos_transf_2"/>
    <property type="match status" value="1"/>
</dbReference>
<protein>
    <submittedName>
        <fullName evidence="7">Unannotated protein</fullName>
    </submittedName>
</protein>
<keyword evidence="3" id="KW-0328">Glycosyltransferase</keyword>
<dbReference type="PANTHER" id="PTHR48090">
    <property type="entry name" value="UNDECAPRENYL-PHOSPHATE 4-DEOXY-4-FORMAMIDO-L-ARABINOSE TRANSFERASE-RELATED"/>
    <property type="match status" value="1"/>
</dbReference>
<dbReference type="NCBIfam" id="NF010496">
    <property type="entry name" value="PRK13915.1"/>
    <property type="match status" value="1"/>
</dbReference>
<dbReference type="InterPro" id="IPR050256">
    <property type="entry name" value="Glycosyltransferase_2"/>
</dbReference>
<dbReference type="PANTHER" id="PTHR48090:SF10">
    <property type="entry name" value="GLUCOSYL-3-PHOSPHOGLYCERATE SYNTHASE"/>
    <property type="match status" value="1"/>
</dbReference>
<evidence type="ECO:0000256" key="1">
    <source>
        <dbReference type="ARBA" id="ARBA00001946"/>
    </source>
</evidence>
<dbReference type="GO" id="GO:0016757">
    <property type="term" value="F:glycosyltransferase activity"/>
    <property type="evidence" value="ECO:0007669"/>
    <property type="project" value="UniProtKB-KW"/>
</dbReference>
<evidence type="ECO:0000259" key="6">
    <source>
        <dbReference type="Pfam" id="PF00535"/>
    </source>
</evidence>
<gene>
    <name evidence="7" type="ORF">UFOPK3024_00332</name>
</gene>
<dbReference type="SUPFAM" id="SSF53448">
    <property type="entry name" value="Nucleotide-diphospho-sugar transferases"/>
    <property type="match status" value="1"/>
</dbReference>
<reference evidence="7" key="1">
    <citation type="submission" date="2020-05" db="EMBL/GenBank/DDBJ databases">
        <authorList>
            <person name="Chiriac C."/>
            <person name="Salcher M."/>
            <person name="Ghai R."/>
            <person name="Kavagutti S V."/>
        </authorList>
    </citation>
    <scope>NUCLEOTIDE SEQUENCE</scope>
</reference>
<dbReference type="Gene3D" id="3.90.550.10">
    <property type="entry name" value="Spore Coat Polysaccharide Biosynthesis Protein SpsA, Chain A"/>
    <property type="match status" value="1"/>
</dbReference>
<evidence type="ECO:0000256" key="3">
    <source>
        <dbReference type="ARBA" id="ARBA00022676"/>
    </source>
</evidence>
<evidence type="ECO:0000256" key="5">
    <source>
        <dbReference type="ARBA" id="ARBA00022842"/>
    </source>
</evidence>
<dbReference type="InterPro" id="IPR001173">
    <property type="entry name" value="Glyco_trans_2-like"/>
</dbReference>
<accession>A0A6J6XJJ0</accession>
<feature type="domain" description="Glycosyltransferase 2-like" evidence="6">
    <location>
        <begin position="34"/>
        <end position="148"/>
    </location>
</feature>
<evidence type="ECO:0000256" key="4">
    <source>
        <dbReference type="ARBA" id="ARBA00022679"/>
    </source>
</evidence>
<keyword evidence="5" id="KW-0460">Magnesium</keyword>
<proteinExistence type="inferred from homology"/>